<proteinExistence type="predicted"/>
<dbReference type="Gene3D" id="2.40.70.10">
    <property type="entry name" value="Acid Proteases"/>
    <property type="match status" value="1"/>
</dbReference>
<protein>
    <submittedName>
        <fullName evidence="4">ATP-dependent Zn protease</fullName>
    </submittedName>
</protein>
<name>A0A3G4VII1_9VIBR</name>
<evidence type="ECO:0000259" key="3">
    <source>
        <dbReference type="Pfam" id="PF05618"/>
    </source>
</evidence>
<dbReference type="EMBL" id="CP033578">
    <property type="protein sequence ID" value="AYV24603.1"/>
    <property type="molecule type" value="Genomic_DNA"/>
</dbReference>
<dbReference type="AlphaFoldDB" id="A0A3G4VII1"/>
<keyword evidence="4" id="KW-0378">Hydrolase</keyword>
<feature type="compositionally biased region" description="Low complexity" evidence="1">
    <location>
        <begin position="21"/>
        <end position="34"/>
    </location>
</feature>
<accession>A0A3G4VII1</accession>
<organism evidence="4 5">
    <name type="scientific">Vibrio mediterranei</name>
    <dbReference type="NCBI Taxonomy" id="689"/>
    <lineage>
        <taxon>Bacteria</taxon>
        <taxon>Pseudomonadati</taxon>
        <taxon>Pseudomonadota</taxon>
        <taxon>Gammaproteobacteria</taxon>
        <taxon>Vibrionales</taxon>
        <taxon>Vibrionaceae</taxon>
        <taxon>Vibrio</taxon>
    </lineage>
</organism>
<evidence type="ECO:0000313" key="4">
    <source>
        <dbReference type="EMBL" id="AYV24603.1"/>
    </source>
</evidence>
<dbReference type="RefSeq" id="WP_124942073.1">
    <property type="nucleotide sequence ID" value="NZ_CP033578.1"/>
</dbReference>
<dbReference type="SUPFAM" id="SSF50630">
    <property type="entry name" value="Acid proteases"/>
    <property type="match status" value="1"/>
</dbReference>
<gene>
    <name evidence="4" type="ORF">ECB94_25485</name>
</gene>
<dbReference type="InterPro" id="IPR021109">
    <property type="entry name" value="Peptidase_aspartic_dom_sf"/>
</dbReference>
<feature type="chain" id="PRO_5043512242" evidence="2">
    <location>
        <begin position="19"/>
        <end position="238"/>
    </location>
</feature>
<dbReference type="Pfam" id="PF05618">
    <property type="entry name" value="Zn_protease"/>
    <property type="match status" value="1"/>
</dbReference>
<dbReference type="Proteomes" id="UP000279760">
    <property type="component" value="Chromosome 2"/>
</dbReference>
<keyword evidence="2" id="KW-0732">Signal</keyword>
<evidence type="ECO:0000313" key="5">
    <source>
        <dbReference type="Proteomes" id="UP000279760"/>
    </source>
</evidence>
<sequence length="238" mass="26536">MKPWKVILPLMLSGGLVACSTTPTEPVTPPQVEQPKQDTEAAKSEKETEKSATETESTKTESDTQKVQPEKETKPAEKPEAKPEKPVAKPAPVKNEEGKLILGEQEYVRLVDMKVTTKARIDTGATTSSLSAVDIVPFERDGKEWVKFKVKHSGVESKEMSMPVERWVKVKQSSSEESDKRPVIVSVIKIGDMTSKTEFTLADRTHLKYPVLLGRSFFRDIALVDVSRKYVQPKPSNK</sequence>
<evidence type="ECO:0000256" key="2">
    <source>
        <dbReference type="SAM" id="SignalP"/>
    </source>
</evidence>
<dbReference type="InterPro" id="IPR008503">
    <property type="entry name" value="Asp_endopeptidase"/>
</dbReference>
<feature type="region of interest" description="Disordered" evidence="1">
    <location>
        <begin position="17"/>
        <end position="96"/>
    </location>
</feature>
<evidence type="ECO:0000256" key="1">
    <source>
        <dbReference type="SAM" id="MobiDB-lite"/>
    </source>
</evidence>
<feature type="domain" description="Retropepsin-like aspartic endopeptidase" evidence="3">
    <location>
        <begin position="101"/>
        <end position="235"/>
    </location>
</feature>
<reference evidence="4 5" key="1">
    <citation type="submission" date="2018-11" db="EMBL/GenBank/DDBJ databases">
        <title>Complete Genome Sequence of Vbrio mediterranei 117-T6: a Potential Pathogen Bacteria Isolated from the Conchocelis of Pyropia.</title>
        <authorList>
            <person name="Liu Q."/>
        </authorList>
    </citation>
    <scope>NUCLEOTIDE SEQUENCE [LARGE SCALE GENOMIC DNA]</scope>
    <source>
        <strain evidence="4 5">117-T6</strain>
    </source>
</reference>
<dbReference type="GO" id="GO:0006508">
    <property type="term" value="P:proteolysis"/>
    <property type="evidence" value="ECO:0007669"/>
    <property type="project" value="UniProtKB-KW"/>
</dbReference>
<dbReference type="PROSITE" id="PS51257">
    <property type="entry name" value="PROKAR_LIPOPROTEIN"/>
    <property type="match status" value="1"/>
</dbReference>
<dbReference type="GeneID" id="64088760"/>
<feature type="compositionally biased region" description="Basic and acidic residues" evidence="1">
    <location>
        <begin position="35"/>
        <end position="87"/>
    </location>
</feature>
<dbReference type="PANTHER" id="PTHR38037">
    <property type="entry name" value="ZN_PROTEASE DOMAIN-CONTAINING PROTEIN"/>
    <property type="match status" value="1"/>
</dbReference>
<keyword evidence="4" id="KW-0645">Protease</keyword>
<dbReference type="PANTHER" id="PTHR38037:SF2">
    <property type="entry name" value="ATP-DEPENDENT ZINC PROTEASE DOMAIN-CONTAINING PROTEIN-RELATED"/>
    <property type="match status" value="1"/>
</dbReference>
<dbReference type="GO" id="GO:0008233">
    <property type="term" value="F:peptidase activity"/>
    <property type="evidence" value="ECO:0007669"/>
    <property type="project" value="UniProtKB-KW"/>
</dbReference>
<feature type="signal peptide" evidence="2">
    <location>
        <begin position="1"/>
        <end position="18"/>
    </location>
</feature>